<dbReference type="AlphaFoldDB" id="A0A4Z1P4F8"/>
<name>A0A4Z1P4F8_9PEZI</name>
<sequence length="152" mass="17570">MYFTSYFLTILLAVLPAFCSRNGCTHYRVTYIVPFDLKLNKWPGGFLETYWHAFETNKEKFKEWAGKRGVAQHCGGDCDKPEYVPFGKDQWTWKMVCHAPRMARAPKEGIPAYFEGLVRQPEERACDVNCSPSGGWFSTEDCYHEFGHCSMD</sequence>
<dbReference type="EMBL" id="SNSC02000013">
    <property type="protein sequence ID" value="TID19075.1"/>
    <property type="molecule type" value="Genomic_DNA"/>
</dbReference>
<keyword evidence="1" id="KW-0732">Signal</keyword>
<evidence type="ECO:0000256" key="1">
    <source>
        <dbReference type="SAM" id="SignalP"/>
    </source>
</evidence>
<dbReference type="Proteomes" id="UP000298493">
    <property type="component" value="Unassembled WGS sequence"/>
</dbReference>
<gene>
    <name evidence="2" type="ORF">E6O75_ATG06196</name>
</gene>
<proteinExistence type="predicted"/>
<keyword evidence="3" id="KW-1185">Reference proteome</keyword>
<reference evidence="2 3" key="1">
    <citation type="submission" date="2019-04" db="EMBL/GenBank/DDBJ databases">
        <title>High contiguity whole genome sequence and gene annotation resource for two Venturia nashicola isolates.</title>
        <authorList>
            <person name="Prokchorchik M."/>
            <person name="Won K."/>
            <person name="Lee Y."/>
            <person name="Choi E.D."/>
            <person name="Segonzac C."/>
            <person name="Sohn K.H."/>
        </authorList>
    </citation>
    <scope>NUCLEOTIDE SEQUENCE [LARGE SCALE GENOMIC DNA]</scope>
    <source>
        <strain evidence="2 3">PRI2</strain>
    </source>
</reference>
<feature type="signal peptide" evidence="1">
    <location>
        <begin position="1"/>
        <end position="19"/>
    </location>
</feature>
<evidence type="ECO:0000313" key="2">
    <source>
        <dbReference type="EMBL" id="TID19075.1"/>
    </source>
</evidence>
<protein>
    <submittedName>
        <fullName evidence="2">Protein transport protein</fullName>
    </submittedName>
</protein>
<organism evidence="2 3">
    <name type="scientific">Venturia nashicola</name>
    <dbReference type="NCBI Taxonomy" id="86259"/>
    <lineage>
        <taxon>Eukaryota</taxon>
        <taxon>Fungi</taxon>
        <taxon>Dikarya</taxon>
        <taxon>Ascomycota</taxon>
        <taxon>Pezizomycotina</taxon>
        <taxon>Dothideomycetes</taxon>
        <taxon>Pleosporomycetidae</taxon>
        <taxon>Venturiales</taxon>
        <taxon>Venturiaceae</taxon>
        <taxon>Venturia</taxon>
    </lineage>
</organism>
<comment type="caution">
    <text evidence="2">The sequence shown here is derived from an EMBL/GenBank/DDBJ whole genome shotgun (WGS) entry which is preliminary data.</text>
</comment>
<feature type="chain" id="PRO_5021485979" evidence="1">
    <location>
        <begin position="20"/>
        <end position="152"/>
    </location>
</feature>
<accession>A0A4Z1P4F8</accession>
<evidence type="ECO:0000313" key="3">
    <source>
        <dbReference type="Proteomes" id="UP000298493"/>
    </source>
</evidence>